<reference evidence="2 3" key="1">
    <citation type="journal article" date="2012" name="Science">
        <title>The Paleozoic origin of enzymatic lignin decomposition reconstructed from 31 fungal genomes.</title>
        <authorList>
            <person name="Floudas D."/>
            <person name="Binder M."/>
            <person name="Riley R."/>
            <person name="Barry K."/>
            <person name="Blanchette R.A."/>
            <person name="Henrissat B."/>
            <person name="Martinez A.T."/>
            <person name="Otillar R."/>
            <person name="Spatafora J.W."/>
            <person name="Yadav J.S."/>
            <person name="Aerts A."/>
            <person name="Benoit I."/>
            <person name="Boyd A."/>
            <person name="Carlson A."/>
            <person name="Copeland A."/>
            <person name="Coutinho P.M."/>
            <person name="de Vries R.P."/>
            <person name="Ferreira P."/>
            <person name="Findley K."/>
            <person name="Foster B."/>
            <person name="Gaskell J."/>
            <person name="Glotzer D."/>
            <person name="Gorecki P."/>
            <person name="Heitman J."/>
            <person name="Hesse C."/>
            <person name="Hori C."/>
            <person name="Igarashi K."/>
            <person name="Jurgens J.A."/>
            <person name="Kallen N."/>
            <person name="Kersten P."/>
            <person name="Kohler A."/>
            <person name="Kuees U."/>
            <person name="Kumar T.K.A."/>
            <person name="Kuo A."/>
            <person name="LaButti K."/>
            <person name="Larrondo L.F."/>
            <person name="Lindquist E."/>
            <person name="Ling A."/>
            <person name="Lombard V."/>
            <person name="Lucas S."/>
            <person name="Lundell T."/>
            <person name="Martin R."/>
            <person name="McLaughlin D.J."/>
            <person name="Morgenstern I."/>
            <person name="Morin E."/>
            <person name="Murat C."/>
            <person name="Nagy L.G."/>
            <person name="Nolan M."/>
            <person name="Ohm R.A."/>
            <person name="Patyshakuliyeva A."/>
            <person name="Rokas A."/>
            <person name="Ruiz-Duenas F.J."/>
            <person name="Sabat G."/>
            <person name="Salamov A."/>
            <person name="Samejima M."/>
            <person name="Schmutz J."/>
            <person name="Slot J.C."/>
            <person name="St John F."/>
            <person name="Stenlid J."/>
            <person name="Sun H."/>
            <person name="Sun S."/>
            <person name="Syed K."/>
            <person name="Tsang A."/>
            <person name="Wiebenga A."/>
            <person name="Young D."/>
            <person name="Pisabarro A."/>
            <person name="Eastwood D.C."/>
            <person name="Martin F."/>
            <person name="Cullen D."/>
            <person name="Grigoriev I.V."/>
            <person name="Hibbett D.S."/>
        </authorList>
    </citation>
    <scope>NUCLEOTIDE SEQUENCE [LARGE SCALE GENOMIC DNA]</scope>
    <source>
        <strain evidence="2 3">MD-104</strain>
    </source>
</reference>
<dbReference type="GO" id="GO:0006108">
    <property type="term" value="P:malate metabolic process"/>
    <property type="evidence" value="ECO:0007669"/>
    <property type="project" value="TreeGrafter"/>
</dbReference>
<name>A0A2H3JNJ4_WOLCO</name>
<dbReference type="STRING" id="742152.A0A2H3JNJ4"/>
<dbReference type="Gene3D" id="3.40.50.10380">
    <property type="entry name" value="Malic enzyme, N-terminal domain"/>
    <property type="match status" value="1"/>
</dbReference>
<proteinExistence type="predicted"/>
<dbReference type="InterPro" id="IPR046346">
    <property type="entry name" value="Aminoacid_DH-like_N_sf"/>
</dbReference>
<protein>
    <submittedName>
        <fullName evidence="2">Aminoacid dehydrogenase-like N-terminal domain-containing protein</fullName>
    </submittedName>
</protein>
<dbReference type="AlphaFoldDB" id="A0A2H3JNJ4"/>
<dbReference type="PANTHER" id="PTHR23406:SF34">
    <property type="entry name" value="NAD-DEPENDENT MALIC ENZYME, MITOCHONDRIAL"/>
    <property type="match status" value="1"/>
</dbReference>
<accession>A0A2H3JNJ4</accession>
<dbReference type="EMBL" id="KB467931">
    <property type="protein sequence ID" value="PCH37577.1"/>
    <property type="molecule type" value="Genomic_DNA"/>
</dbReference>
<dbReference type="Pfam" id="PF00390">
    <property type="entry name" value="malic"/>
    <property type="match status" value="1"/>
</dbReference>
<keyword evidence="3" id="KW-1185">Reference proteome</keyword>
<evidence type="ECO:0000313" key="2">
    <source>
        <dbReference type="EMBL" id="PCH37577.1"/>
    </source>
</evidence>
<dbReference type="GO" id="GO:0005829">
    <property type="term" value="C:cytosol"/>
    <property type="evidence" value="ECO:0007669"/>
    <property type="project" value="TreeGrafter"/>
</dbReference>
<evidence type="ECO:0000313" key="3">
    <source>
        <dbReference type="Proteomes" id="UP000218811"/>
    </source>
</evidence>
<dbReference type="Proteomes" id="UP000218811">
    <property type="component" value="Unassembled WGS sequence"/>
</dbReference>
<sequence>FNKGTAFSAGECKAFGLTGQLPYCINMLKEQCHCGYDQLCTRDSPLRKNTFLQSLKDQNWVLYYGLTSRHLKELIPIIYIPTWADAIANSSHLFCRSEGMYLTFSNQDTI</sequence>
<feature type="domain" description="Malic enzyme N-terminal" evidence="1">
    <location>
        <begin position="57"/>
        <end position="110"/>
    </location>
</feature>
<feature type="non-terminal residue" evidence="2">
    <location>
        <position position="1"/>
    </location>
</feature>
<organism evidence="2 3">
    <name type="scientific">Wolfiporia cocos (strain MD-104)</name>
    <name type="common">Brown rot fungus</name>
    <dbReference type="NCBI Taxonomy" id="742152"/>
    <lineage>
        <taxon>Eukaryota</taxon>
        <taxon>Fungi</taxon>
        <taxon>Dikarya</taxon>
        <taxon>Basidiomycota</taxon>
        <taxon>Agaricomycotina</taxon>
        <taxon>Agaricomycetes</taxon>
        <taxon>Polyporales</taxon>
        <taxon>Phaeolaceae</taxon>
        <taxon>Wolfiporia</taxon>
    </lineage>
</organism>
<dbReference type="PANTHER" id="PTHR23406">
    <property type="entry name" value="MALIC ENZYME-RELATED"/>
    <property type="match status" value="1"/>
</dbReference>
<dbReference type="GO" id="GO:0005739">
    <property type="term" value="C:mitochondrion"/>
    <property type="evidence" value="ECO:0007669"/>
    <property type="project" value="TreeGrafter"/>
</dbReference>
<dbReference type="InterPro" id="IPR012301">
    <property type="entry name" value="Malic_N_dom"/>
</dbReference>
<dbReference type="OMA" id="CRSEGMY"/>
<dbReference type="OrthoDB" id="5365701at2759"/>
<evidence type="ECO:0000259" key="1">
    <source>
        <dbReference type="Pfam" id="PF00390"/>
    </source>
</evidence>
<dbReference type="InterPro" id="IPR037062">
    <property type="entry name" value="Malic_N_dom_sf"/>
</dbReference>
<dbReference type="GO" id="GO:0004471">
    <property type="term" value="F:malate dehydrogenase (decarboxylating) (NAD+) activity"/>
    <property type="evidence" value="ECO:0007669"/>
    <property type="project" value="TreeGrafter"/>
</dbReference>
<dbReference type="SUPFAM" id="SSF53223">
    <property type="entry name" value="Aminoacid dehydrogenase-like, N-terminal domain"/>
    <property type="match status" value="1"/>
</dbReference>
<feature type="non-terminal residue" evidence="2">
    <location>
        <position position="110"/>
    </location>
</feature>
<gene>
    <name evidence="2" type="ORF">WOLCODRAFT_50678</name>
</gene>